<comment type="caution">
    <text evidence="1">The sequence shown here is derived from an EMBL/GenBank/DDBJ whole genome shotgun (WGS) entry which is preliminary data.</text>
</comment>
<gene>
    <name evidence="1" type="ORF">LCGC14_2999530</name>
</gene>
<sequence length="244" mass="27312">FGTDEYDEINVNVDGIYDEDEILITSDKVRIGDSETFLELGSVKIGLLTIKLDMSDILYDGISYLSEEGNFLDYLGIIFKDPENAVEDQSGFKVLVPEERPEVTLTINTEAIVVPDDDVVDDTVDDIVDDVIDDTTDDVIDDTIDDEDDDVVIPPPVIKYVCEDGTKVDSAEDCVKETEKWGDTLFEQLLNLVAVVLGALGVQWKRGILGIVRYHWKAGRKAQAMKTLFTLAKRAKEDYYKKKG</sequence>
<reference evidence="1" key="1">
    <citation type="journal article" date="2015" name="Nature">
        <title>Complex archaea that bridge the gap between prokaryotes and eukaryotes.</title>
        <authorList>
            <person name="Spang A."/>
            <person name="Saw J.H."/>
            <person name="Jorgensen S.L."/>
            <person name="Zaremba-Niedzwiedzka K."/>
            <person name="Martijn J."/>
            <person name="Lind A.E."/>
            <person name="van Eijk R."/>
            <person name="Schleper C."/>
            <person name="Guy L."/>
            <person name="Ettema T.J."/>
        </authorList>
    </citation>
    <scope>NUCLEOTIDE SEQUENCE</scope>
</reference>
<evidence type="ECO:0000313" key="1">
    <source>
        <dbReference type="EMBL" id="KKK62918.1"/>
    </source>
</evidence>
<protein>
    <submittedName>
        <fullName evidence="1">Uncharacterized protein</fullName>
    </submittedName>
</protein>
<organism evidence="1">
    <name type="scientific">marine sediment metagenome</name>
    <dbReference type="NCBI Taxonomy" id="412755"/>
    <lineage>
        <taxon>unclassified sequences</taxon>
        <taxon>metagenomes</taxon>
        <taxon>ecological metagenomes</taxon>
    </lineage>
</organism>
<accession>A0A0F8X1Y2</accession>
<dbReference type="EMBL" id="LAZR01061760">
    <property type="protein sequence ID" value="KKK62918.1"/>
    <property type="molecule type" value="Genomic_DNA"/>
</dbReference>
<proteinExistence type="predicted"/>
<feature type="non-terminal residue" evidence="1">
    <location>
        <position position="1"/>
    </location>
</feature>
<dbReference type="AlphaFoldDB" id="A0A0F8X1Y2"/>
<name>A0A0F8X1Y2_9ZZZZ</name>